<dbReference type="AlphaFoldDB" id="A0A8H7PY05"/>
<dbReference type="SMART" id="SM00320">
    <property type="entry name" value="WD40"/>
    <property type="match status" value="3"/>
</dbReference>
<evidence type="ECO:0000256" key="7">
    <source>
        <dbReference type="ARBA" id="ARBA00022892"/>
    </source>
</evidence>
<dbReference type="InterPro" id="IPR001680">
    <property type="entry name" value="WD40_rpt"/>
</dbReference>
<organism evidence="11 12">
    <name type="scientific">Umbelopsis vinacea</name>
    <dbReference type="NCBI Taxonomy" id="44442"/>
    <lineage>
        <taxon>Eukaryota</taxon>
        <taxon>Fungi</taxon>
        <taxon>Fungi incertae sedis</taxon>
        <taxon>Mucoromycota</taxon>
        <taxon>Mucoromycotina</taxon>
        <taxon>Umbelopsidomycetes</taxon>
        <taxon>Umbelopsidales</taxon>
        <taxon>Umbelopsidaceae</taxon>
        <taxon>Umbelopsis</taxon>
    </lineage>
</organism>
<dbReference type="PANTHER" id="PTHR23284:SF0">
    <property type="entry name" value="PROLACTIN REGULATORY ELEMENT-BINDING PROTEIN"/>
    <property type="match status" value="1"/>
</dbReference>
<accession>A0A8H7PY05</accession>
<evidence type="ECO:0000256" key="2">
    <source>
        <dbReference type="ARBA" id="ARBA00022448"/>
    </source>
</evidence>
<dbReference type="GO" id="GO:0005085">
    <property type="term" value="F:guanyl-nucleotide exchange factor activity"/>
    <property type="evidence" value="ECO:0007669"/>
    <property type="project" value="InterPro"/>
</dbReference>
<keyword evidence="6" id="KW-0256">Endoplasmic reticulum</keyword>
<keyword evidence="5" id="KW-0677">Repeat</keyword>
<dbReference type="PIRSF" id="PIRSF001220">
    <property type="entry name" value="L-ASNase_gatD"/>
    <property type="match status" value="1"/>
</dbReference>
<evidence type="ECO:0000313" key="12">
    <source>
        <dbReference type="Proteomes" id="UP000612746"/>
    </source>
</evidence>
<proteinExistence type="predicted"/>
<dbReference type="Proteomes" id="UP000612746">
    <property type="component" value="Unassembled WGS sequence"/>
</dbReference>
<dbReference type="GO" id="GO:0015031">
    <property type="term" value="P:protein transport"/>
    <property type="evidence" value="ECO:0007669"/>
    <property type="project" value="UniProtKB-KW"/>
</dbReference>
<dbReference type="InterPro" id="IPR006034">
    <property type="entry name" value="Asparaginase/glutaminase-like"/>
</dbReference>
<dbReference type="PIRSF" id="PIRSF500176">
    <property type="entry name" value="L_ASNase"/>
    <property type="match status" value="1"/>
</dbReference>
<keyword evidence="9" id="KW-1133">Transmembrane helix</keyword>
<gene>
    <name evidence="11" type="ORF">INT44_005709</name>
</gene>
<dbReference type="GO" id="GO:0006888">
    <property type="term" value="P:endoplasmic reticulum to Golgi vesicle-mediated transport"/>
    <property type="evidence" value="ECO:0007669"/>
    <property type="project" value="TreeGrafter"/>
</dbReference>
<dbReference type="SUPFAM" id="SSF50978">
    <property type="entry name" value="WD40 repeat-like"/>
    <property type="match status" value="1"/>
</dbReference>
<keyword evidence="12" id="KW-1185">Reference proteome</keyword>
<sequence length="346" mass="37683">MPVTTFTADVGIPIFGLGFTARNELVVGGGGGSGRTGVKNKVASYKIDVKRKEFREDAEFEFGSDEDAPMCLDVHPTKDECAVGVNGTDKSVESGDSKNCRVFDLDDDSFKLIESVRTIQSKNVDDHQKVCRYSKDGQFLATGTTDGILTLLKYPSLEQVIPPIQFENEEILDVDFDFDNEKLLVVTAGLLRLISLRGKRAGRELQTLQASSLDKKVKSEFRAVRYGNGVSSDHAFVALNSKSRDKGTIIKFNAHTLEIVKTKKISGKPLTAFCVSKDGSIGAYASADLSIGVFDAMNLQKLLQVKEAHSFSITGLAINHDRSLLVSSSAENKCRAVVLPKVFESS</sequence>
<evidence type="ECO:0000256" key="1">
    <source>
        <dbReference type="ARBA" id="ARBA00004389"/>
    </source>
</evidence>
<keyword evidence="3" id="KW-0853">WD repeat</keyword>
<comment type="subcellular location">
    <subcellularLocation>
        <location evidence="1">Endoplasmic reticulum membrane</location>
        <topology evidence="1">Single-pass membrane protein</topology>
    </subcellularLocation>
</comment>
<dbReference type="Gene3D" id="2.130.10.10">
    <property type="entry name" value="YVTN repeat-like/Quinoprotein amine dehydrogenase"/>
    <property type="match status" value="1"/>
</dbReference>
<dbReference type="GO" id="GO:0005789">
    <property type="term" value="C:endoplasmic reticulum membrane"/>
    <property type="evidence" value="ECO:0007669"/>
    <property type="project" value="UniProtKB-SubCell"/>
</dbReference>
<dbReference type="PANTHER" id="PTHR23284">
    <property type="entry name" value="PROLACTIN REGULATORY ELEMENT BINDING PROTEIN"/>
    <property type="match status" value="1"/>
</dbReference>
<evidence type="ECO:0000313" key="11">
    <source>
        <dbReference type="EMBL" id="KAG2182729.1"/>
    </source>
</evidence>
<feature type="non-terminal residue" evidence="11">
    <location>
        <position position="1"/>
    </location>
</feature>
<comment type="caution">
    <text evidence="11">The sequence shown here is derived from an EMBL/GenBank/DDBJ whole genome shotgun (WGS) entry which is preliminary data.</text>
</comment>
<keyword evidence="4" id="KW-0812">Transmembrane</keyword>
<name>A0A8H7PY05_9FUNG</name>
<keyword evidence="8" id="KW-0653">Protein transport</keyword>
<dbReference type="InterPro" id="IPR045260">
    <property type="entry name" value="Sec12-like"/>
</dbReference>
<evidence type="ECO:0000256" key="4">
    <source>
        <dbReference type="ARBA" id="ARBA00022692"/>
    </source>
</evidence>
<evidence type="ECO:0000256" key="9">
    <source>
        <dbReference type="ARBA" id="ARBA00022989"/>
    </source>
</evidence>
<keyword evidence="2" id="KW-0813">Transport</keyword>
<dbReference type="InterPro" id="IPR015943">
    <property type="entry name" value="WD40/YVTN_repeat-like_dom_sf"/>
</dbReference>
<dbReference type="Pfam" id="PF00400">
    <property type="entry name" value="WD40"/>
    <property type="match status" value="1"/>
</dbReference>
<dbReference type="EMBL" id="JAEPRA010000007">
    <property type="protein sequence ID" value="KAG2182729.1"/>
    <property type="molecule type" value="Genomic_DNA"/>
</dbReference>
<keyword evidence="7" id="KW-0931">ER-Golgi transport</keyword>
<keyword evidence="10" id="KW-0472">Membrane</keyword>
<evidence type="ECO:0000256" key="10">
    <source>
        <dbReference type="ARBA" id="ARBA00023136"/>
    </source>
</evidence>
<protein>
    <submittedName>
        <fullName evidence="11">Uncharacterized protein</fullName>
    </submittedName>
</protein>
<dbReference type="GO" id="GO:0003400">
    <property type="term" value="P:regulation of COPII vesicle coating"/>
    <property type="evidence" value="ECO:0007669"/>
    <property type="project" value="TreeGrafter"/>
</dbReference>
<evidence type="ECO:0000256" key="5">
    <source>
        <dbReference type="ARBA" id="ARBA00022737"/>
    </source>
</evidence>
<evidence type="ECO:0000256" key="3">
    <source>
        <dbReference type="ARBA" id="ARBA00022574"/>
    </source>
</evidence>
<reference evidence="11" key="1">
    <citation type="submission" date="2020-12" db="EMBL/GenBank/DDBJ databases">
        <title>Metabolic potential, ecology and presence of endohyphal bacteria is reflected in genomic diversity of Mucoromycotina.</title>
        <authorList>
            <person name="Muszewska A."/>
            <person name="Okrasinska A."/>
            <person name="Steczkiewicz K."/>
            <person name="Drgas O."/>
            <person name="Orlowska M."/>
            <person name="Perlinska-Lenart U."/>
            <person name="Aleksandrzak-Piekarczyk T."/>
            <person name="Szatraj K."/>
            <person name="Zielenkiewicz U."/>
            <person name="Pilsyk S."/>
            <person name="Malc E."/>
            <person name="Mieczkowski P."/>
            <person name="Kruszewska J.S."/>
            <person name="Biernat P."/>
            <person name="Pawlowska J."/>
        </authorList>
    </citation>
    <scope>NUCLEOTIDE SEQUENCE</scope>
    <source>
        <strain evidence="11">WA0000051536</strain>
    </source>
</reference>
<evidence type="ECO:0000256" key="8">
    <source>
        <dbReference type="ARBA" id="ARBA00022927"/>
    </source>
</evidence>
<dbReference type="InterPro" id="IPR036322">
    <property type="entry name" value="WD40_repeat_dom_sf"/>
</dbReference>
<dbReference type="OrthoDB" id="2013972at2759"/>
<evidence type="ECO:0000256" key="6">
    <source>
        <dbReference type="ARBA" id="ARBA00022824"/>
    </source>
</evidence>